<dbReference type="PANTHER" id="PTHR11063:SF8">
    <property type="entry name" value="DELTA-1-PYRROLINE-5-CARBOXYLATE SYNTHASE"/>
    <property type="match status" value="1"/>
</dbReference>
<feature type="domain" description="Aldehyde dehydrogenase" evidence="9">
    <location>
        <begin position="17"/>
        <end position="312"/>
    </location>
</feature>
<dbReference type="GO" id="GO:0004350">
    <property type="term" value="F:glutamate-5-semialdehyde dehydrogenase activity"/>
    <property type="evidence" value="ECO:0007669"/>
    <property type="project" value="UniProtKB-UniRule"/>
</dbReference>
<comment type="function">
    <text evidence="7">Catalyzes the NADPH-dependent reduction of L-glutamate 5-phosphate into L-glutamate 5-semialdehyde and phosphate. The product spontaneously undergoes cyclization to form 1-pyrroline-5-carboxylate.</text>
</comment>
<keyword evidence="4 7" id="KW-0521">NADP</keyword>
<dbReference type="AlphaFoldDB" id="U1N232"/>
<organism evidence="10 11">
    <name type="scientific">Haloquadratum walsbyi J07HQW2</name>
    <dbReference type="NCBI Taxonomy" id="1238425"/>
    <lineage>
        <taxon>Archaea</taxon>
        <taxon>Methanobacteriati</taxon>
        <taxon>Methanobacteriota</taxon>
        <taxon>Stenosarchaea group</taxon>
        <taxon>Halobacteria</taxon>
        <taxon>Halobacteriales</taxon>
        <taxon>Haloferacaceae</taxon>
        <taxon>Haloquadratum</taxon>
    </lineage>
</organism>
<dbReference type="EMBL" id="KE356561">
    <property type="protein sequence ID" value="ERG96909.1"/>
    <property type="molecule type" value="Genomic_DNA"/>
</dbReference>
<dbReference type="HOGENOM" id="CLU_030231_0_0_2"/>
<dbReference type="InterPro" id="IPR016162">
    <property type="entry name" value="Ald_DH_N"/>
</dbReference>
<dbReference type="FunFam" id="3.40.309.10:FF:000006">
    <property type="entry name" value="Gamma-glutamyl phosphate reductase"/>
    <property type="match status" value="1"/>
</dbReference>
<dbReference type="GO" id="GO:0050661">
    <property type="term" value="F:NADP binding"/>
    <property type="evidence" value="ECO:0007669"/>
    <property type="project" value="InterPro"/>
</dbReference>
<dbReference type="STRING" id="1238425.J07HQW2_03393"/>
<dbReference type="InterPro" id="IPR015590">
    <property type="entry name" value="Aldehyde_DH_dom"/>
</dbReference>
<keyword evidence="7" id="KW-0963">Cytoplasm</keyword>
<dbReference type="InterPro" id="IPR016163">
    <property type="entry name" value="Ald_DH_C"/>
</dbReference>
<dbReference type="InterPro" id="IPR016161">
    <property type="entry name" value="Ald_DH/histidinol_DH"/>
</dbReference>
<evidence type="ECO:0000256" key="5">
    <source>
        <dbReference type="ARBA" id="ARBA00023002"/>
    </source>
</evidence>
<dbReference type="CDD" id="cd07079">
    <property type="entry name" value="ALDH_F18-19_ProA-GPR"/>
    <property type="match status" value="1"/>
</dbReference>
<dbReference type="Gene3D" id="3.40.605.10">
    <property type="entry name" value="Aldehyde Dehydrogenase, Chain A, domain 1"/>
    <property type="match status" value="1"/>
</dbReference>
<dbReference type="HAMAP" id="MF_00412">
    <property type="entry name" value="ProA"/>
    <property type="match status" value="1"/>
</dbReference>
<comment type="subcellular location">
    <subcellularLocation>
        <location evidence="7">Cytoplasm</location>
    </subcellularLocation>
</comment>
<comment type="pathway">
    <text evidence="1 7">Amino-acid biosynthesis; L-proline biosynthesis; L-glutamate 5-semialdehyde from L-glutamate: step 2/2.</text>
</comment>
<dbReference type="Pfam" id="PF00171">
    <property type="entry name" value="Aldedh"/>
    <property type="match status" value="1"/>
</dbReference>
<evidence type="ECO:0000259" key="9">
    <source>
        <dbReference type="Pfam" id="PF00171"/>
    </source>
</evidence>
<keyword evidence="2 7" id="KW-0028">Amino-acid biosynthesis</keyword>
<evidence type="ECO:0000256" key="4">
    <source>
        <dbReference type="ARBA" id="ARBA00022857"/>
    </source>
</evidence>
<dbReference type="InterPro" id="IPR000965">
    <property type="entry name" value="GPR_dom"/>
</dbReference>
<reference evidence="10 11" key="1">
    <citation type="journal article" date="2013" name="PLoS ONE">
        <title>Assembly-driven community genomics of a hypersaline microbial ecosystem.</title>
        <authorList>
            <person name="Podell S."/>
            <person name="Ugalde J.A."/>
            <person name="Narasingarao P."/>
            <person name="Banfield J.F."/>
            <person name="Heidelberg K.B."/>
            <person name="Allen E.E."/>
        </authorList>
    </citation>
    <scope>NUCLEOTIDE SEQUENCE [LARGE SCALE GENOMIC DNA]</scope>
    <source>
        <strain evidence="11">J07HQW2</strain>
    </source>
</reference>
<evidence type="ECO:0000256" key="6">
    <source>
        <dbReference type="ARBA" id="ARBA00049024"/>
    </source>
</evidence>
<dbReference type="GO" id="GO:0055129">
    <property type="term" value="P:L-proline biosynthetic process"/>
    <property type="evidence" value="ECO:0007669"/>
    <property type="project" value="UniProtKB-UniRule"/>
</dbReference>
<dbReference type="PANTHER" id="PTHR11063">
    <property type="entry name" value="GLUTAMATE SEMIALDEHYDE DEHYDROGENASE"/>
    <property type="match status" value="1"/>
</dbReference>
<dbReference type="GO" id="GO:0005737">
    <property type="term" value="C:cytoplasm"/>
    <property type="evidence" value="ECO:0007669"/>
    <property type="project" value="UniProtKB-SubCell"/>
</dbReference>
<evidence type="ECO:0000256" key="7">
    <source>
        <dbReference type="HAMAP-Rule" id="MF_00412"/>
    </source>
</evidence>
<dbReference type="NCBIfam" id="NF001221">
    <property type="entry name" value="PRK00197.1"/>
    <property type="match status" value="1"/>
</dbReference>
<dbReference type="eggNOG" id="arCOG01253">
    <property type="taxonomic scope" value="Archaea"/>
</dbReference>
<feature type="region of interest" description="Disordered" evidence="8">
    <location>
        <begin position="1"/>
        <end position="26"/>
    </location>
</feature>
<evidence type="ECO:0000256" key="3">
    <source>
        <dbReference type="ARBA" id="ARBA00022650"/>
    </source>
</evidence>
<evidence type="ECO:0000313" key="11">
    <source>
        <dbReference type="Proteomes" id="UP000030710"/>
    </source>
</evidence>
<dbReference type="Proteomes" id="UP000030710">
    <property type="component" value="Unassembled WGS sequence"/>
</dbReference>
<proteinExistence type="inferred from homology"/>
<dbReference type="RefSeq" id="WP_021056371.1">
    <property type="nucleotide sequence ID" value="NZ_KE356561.1"/>
</dbReference>
<dbReference type="NCBIfam" id="TIGR00407">
    <property type="entry name" value="proA"/>
    <property type="match status" value="1"/>
</dbReference>
<feature type="compositionally biased region" description="Polar residues" evidence="8">
    <location>
        <begin position="1"/>
        <end position="14"/>
    </location>
</feature>
<keyword evidence="5 7" id="KW-0560">Oxidoreductase</keyword>
<dbReference type="EC" id="1.2.1.41" evidence="7"/>
<sequence length="467" mass="50358">MTNSSKTDSQAAQKRNQRYNDKTAEEKVADAQAAALALSNLSTARRNEALTAIADTIEANTDRILEANAADVADAEKQVEAGEYTQAFVDRLMLSESKIESIAEMVRSVAEQDDPLGETLTARKLDADLDLYKVTVPIGVIGTVFESRPDALVQISALSIKSGNAVILKGGSEAARSNQVLYECILEATPAVPSGWAQLIEAREDVQTLLEMDDAVDLIMPRGSSSFVQYVQDNTSIPVLGHTEGVCHVYVDSKADLEMATAVAYDAKVQYPAVCNAVETLVIHESVATSFLSQMIEQYQDAGVELRGDERTQSIVATELDTDTEIIAATEDDWTTEYGDLILSIAVVDSLTDAIDHVNMYGSKHTESIITKDDSRAGQFMRAVDAASVFHNASTRFADGFRFGLGAEVGISTGKIHARGPVGLDGLTTYKYHLEGDGQQVAAYTGSDAKSFDHTEFNGTWSPTNDT</sequence>
<evidence type="ECO:0000256" key="1">
    <source>
        <dbReference type="ARBA" id="ARBA00004985"/>
    </source>
</evidence>
<dbReference type="InterPro" id="IPR012134">
    <property type="entry name" value="Glu-5-SA_DH"/>
</dbReference>
<evidence type="ECO:0000256" key="8">
    <source>
        <dbReference type="SAM" id="MobiDB-lite"/>
    </source>
</evidence>
<gene>
    <name evidence="7" type="primary">proA</name>
    <name evidence="10" type="ORF">J07HQW2_03393</name>
</gene>
<dbReference type="UniPathway" id="UPA00098">
    <property type="reaction ID" value="UER00360"/>
</dbReference>
<dbReference type="SUPFAM" id="SSF53720">
    <property type="entry name" value="ALDH-like"/>
    <property type="match status" value="1"/>
</dbReference>
<keyword evidence="3 7" id="KW-0641">Proline biosynthesis</keyword>
<comment type="catalytic activity">
    <reaction evidence="6 7">
        <text>L-glutamate 5-semialdehyde + phosphate + NADP(+) = L-glutamyl 5-phosphate + NADPH + H(+)</text>
        <dbReference type="Rhea" id="RHEA:19541"/>
        <dbReference type="ChEBI" id="CHEBI:15378"/>
        <dbReference type="ChEBI" id="CHEBI:43474"/>
        <dbReference type="ChEBI" id="CHEBI:57783"/>
        <dbReference type="ChEBI" id="CHEBI:58066"/>
        <dbReference type="ChEBI" id="CHEBI:58274"/>
        <dbReference type="ChEBI" id="CHEBI:58349"/>
        <dbReference type="EC" id="1.2.1.41"/>
    </reaction>
</comment>
<name>U1N232_9EURY</name>
<evidence type="ECO:0000313" key="10">
    <source>
        <dbReference type="EMBL" id="ERG96909.1"/>
    </source>
</evidence>
<evidence type="ECO:0000256" key="2">
    <source>
        <dbReference type="ARBA" id="ARBA00022605"/>
    </source>
</evidence>
<protein>
    <recommendedName>
        <fullName evidence="7">Gamma-glutamyl phosphate reductase</fullName>
        <shortName evidence="7">GPR</shortName>
        <ecNumber evidence="7">1.2.1.41</ecNumber>
    </recommendedName>
    <alternativeName>
        <fullName evidence="7">Glutamate-5-semialdehyde dehydrogenase</fullName>
    </alternativeName>
    <alternativeName>
        <fullName evidence="7">Glutamyl-gamma-semialdehyde dehydrogenase</fullName>
        <shortName evidence="7">GSA dehydrogenase</shortName>
    </alternativeName>
</protein>
<dbReference type="Gene3D" id="3.40.309.10">
    <property type="entry name" value="Aldehyde Dehydrogenase, Chain A, domain 2"/>
    <property type="match status" value="1"/>
</dbReference>
<dbReference type="PIRSF" id="PIRSF000151">
    <property type="entry name" value="GPR"/>
    <property type="match status" value="1"/>
</dbReference>
<accession>U1N232</accession>
<comment type="similarity">
    <text evidence="7">Belongs to the gamma-glutamyl phosphate reductase family.</text>
</comment>